<organism evidence="2 3">
    <name type="scientific">Ancylostoma ceylanicum</name>
    <dbReference type="NCBI Taxonomy" id="53326"/>
    <lineage>
        <taxon>Eukaryota</taxon>
        <taxon>Metazoa</taxon>
        <taxon>Ecdysozoa</taxon>
        <taxon>Nematoda</taxon>
        <taxon>Chromadorea</taxon>
        <taxon>Rhabditida</taxon>
        <taxon>Rhabditina</taxon>
        <taxon>Rhabditomorpha</taxon>
        <taxon>Strongyloidea</taxon>
        <taxon>Ancylostomatidae</taxon>
        <taxon>Ancylostomatinae</taxon>
        <taxon>Ancylostoma</taxon>
    </lineage>
</organism>
<dbReference type="AlphaFoldDB" id="A0A016UWY8"/>
<dbReference type="Proteomes" id="UP000024635">
    <property type="component" value="Unassembled WGS sequence"/>
</dbReference>
<accession>A0A016UWY8</accession>
<feature type="compositionally biased region" description="Polar residues" evidence="1">
    <location>
        <begin position="7"/>
        <end position="26"/>
    </location>
</feature>
<keyword evidence="3" id="KW-1185">Reference proteome</keyword>
<evidence type="ECO:0000256" key="1">
    <source>
        <dbReference type="SAM" id="MobiDB-lite"/>
    </source>
</evidence>
<name>A0A016UWY8_9BILA</name>
<sequence length="80" mass="8598">MMASNLGAPTNATGTYSHGPTRSSVAASGAEKLNLSKTSRFGTGCHPPRSLSEYIGTHCWDTLLGLVQEVVEMWLNFLQN</sequence>
<evidence type="ECO:0000313" key="2">
    <source>
        <dbReference type="EMBL" id="EYC19939.1"/>
    </source>
</evidence>
<proteinExistence type="predicted"/>
<evidence type="ECO:0000313" key="3">
    <source>
        <dbReference type="Proteomes" id="UP000024635"/>
    </source>
</evidence>
<gene>
    <name evidence="2" type="primary">Acey_s0023.g789</name>
    <name evidence="2" type="ORF">Y032_0023g789</name>
</gene>
<feature type="region of interest" description="Disordered" evidence="1">
    <location>
        <begin position="1"/>
        <end position="29"/>
    </location>
</feature>
<dbReference type="EMBL" id="JARK01001359">
    <property type="protein sequence ID" value="EYC19939.1"/>
    <property type="molecule type" value="Genomic_DNA"/>
</dbReference>
<reference evidence="3" key="1">
    <citation type="journal article" date="2015" name="Nat. Genet.">
        <title>The genome and transcriptome of the zoonotic hookworm Ancylostoma ceylanicum identify infection-specific gene families.</title>
        <authorList>
            <person name="Schwarz E.M."/>
            <person name="Hu Y."/>
            <person name="Antoshechkin I."/>
            <person name="Miller M.M."/>
            <person name="Sternberg P.W."/>
            <person name="Aroian R.V."/>
        </authorList>
    </citation>
    <scope>NUCLEOTIDE SEQUENCE</scope>
    <source>
        <strain evidence="3">HY135</strain>
    </source>
</reference>
<protein>
    <submittedName>
        <fullName evidence="2">Uncharacterized protein</fullName>
    </submittedName>
</protein>
<comment type="caution">
    <text evidence="2">The sequence shown here is derived from an EMBL/GenBank/DDBJ whole genome shotgun (WGS) entry which is preliminary data.</text>
</comment>